<accession>A0A8H3IQH6</accession>
<protein>
    <submittedName>
        <fullName evidence="7">Uncharacterized protein</fullName>
    </submittedName>
</protein>
<evidence type="ECO:0000256" key="1">
    <source>
        <dbReference type="ARBA" id="ARBA00004141"/>
    </source>
</evidence>
<feature type="transmembrane region" description="Helical" evidence="6">
    <location>
        <begin position="100"/>
        <end position="122"/>
    </location>
</feature>
<reference evidence="7" key="1">
    <citation type="submission" date="2021-03" db="EMBL/GenBank/DDBJ databases">
        <authorList>
            <person name="Tagirdzhanova G."/>
        </authorList>
    </citation>
    <scope>NUCLEOTIDE SEQUENCE</scope>
</reference>
<dbReference type="Proteomes" id="UP000664169">
    <property type="component" value="Unassembled WGS sequence"/>
</dbReference>
<dbReference type="EMBL" id="CAJPDQ010000020">
    <property type="protein sequence ID" value="CAF9923645.1"/>
    <property type="molecule type" value="Genomic_DNA"/>
</dbReference>
<evidence type="ECO:0000256" key="4">
    <source>
        <dbReference type="ARBA" id="ARBA00023136"/>
    </source>
</evidence>
<keyword evidence="4 6" id="KW-0472">Membrane</keyword>
<keyword evidence="3 6" id="KW-1133">Transmembrane helix</keyword>
<feature type="transmembrane region" description="Helical" evidence="6">
    <location>
        <begin position="20"/>
        <end position="46"/>
    </location>
</feature>
<evidence type="ECO:0000256" key="6">
    <source>
        <dbReference type="SAM" id="Phobius"/>
    </source>
</evidence>
<sequence>MVAVLTQYFGRYCVEGLSPAYFHVWATVISAISVTLAMYCLIQFYYQIRLDIVEHSPLLKIVSIKLVIFFVFWQTIVLSFLNGAGVLVASDRITQPDITIGIPALLIDIEMACFAVLHIFAYPIKEYKIGASLPEAGTDPALDKSFYQGGPFGIKAYADAFNPWDIIKAIGRGFKWAFVGRRTRENDPSYQKHLDSTPLQDGLPLKGRYEQLDDSHADDDHFTYDAFSGETARPGFANNGPSAALHSSHYDEGPTVPAQDGFAPISQHEEHPSVAQSNLHQDTAYAPPHTTVYGQSAHVPGASQYQQPYGR</sequence>
<dbReference type="OrthoDB" id="5348404at2759"/>
<dbReference type="AlphaFoldDB" id="A0A8H3IQH6"/>
<dbReference type="SMART" id="SM01417">
    <property type="entry name" value="Solute_trans_a"/>
    <property type="match status" value="1"/>
</dbReference>
<comment type="caution">
    <text evidence="7">The sequence shown here is derived from an EMBL/GenBank/DDBJ whole genome shotgun (WGS) entry which is preliminary data.</text>
</comment>
<proteinExistence type="predicted"/>
<evidence type="ECO:0000256" key="3">
    <source>
        <dbReference type="ARBA" id="ARBA00022989"/>
    </source>
</evidence>
<dbReference type="InterPro" id="IPR005178">
    <property type="entry name" value="Ostalpha/TMEM184C"/>
</dbReference>
<dbReference type="Pfam" id="PF03619">
    <property type="entry name" value="Solute_trans_a"/>
    <property type="match status" value="1"/>
</dbReference>
<organism evidence="7 8">
    <name type="scientific">Gomphillus americanus</name>
    <dbReference type="NCBI Taxonomy" id="1940652"/>
    <lineage>
        <taxon>Eukaryota</taxon>
        <taxon>Fungi</taxon>
        <taxon>Dikarya</taxon>
        <taxon>Ascomycota</taxon>
        <taxon>Pezizomycotina</taxon>
        <taxon>Lecanoromycetes</taxon>
        <taxon>OSLEUM clade</taxon>
        <taxon>Ostropomycetidae</taxon>
        <taxon>Ostropales</taxon>
        <taxon>Graphidaceae</taxon>
        <taxon>Gomphilloideae</taxon>
        <taxon>Gomphillus</taxon>
    </lineage>
</organism>
<name>A0A8H3IQH6_9LECA</name>
<dbReference type="GO" id="GO:0016020">
    <property type="term" value="C:membrane"/>
    <property type="evidence" value="ECO:0007669"/>
    <property type="project" value="UniProtKB-SubCell"/>
</dbReference>
<feature type="region of interest" description="Disordered" evidence="5">
    <location>
        <begin position="233"/>
        <end position="311"/>
    </location>
</feature>
<keyword evidence="2 6" id="KW-0812">Transmembrane</keyword>
<keyword evidence="8" id="KW-1185">Reference proteome</keyword>
<evidence type="ECO:0000313" key="8">
    <source>
        <dbReference type="Proteomes" id="UP000664169"/>
    </source>
</evidence>
<evidence type="ECO:0000313" key="7">
    <source>
        <dbReference type="EMBL" id="CAF9923645.1"/>
    </source>
</evidence>
<dbReference type="PANTHER" id="PTHR23423">
    <property type="entry name" value="ORGANIC SOLUTE TRANSPORTER-RELATED"/>
    <property type="match status" value="1"/>
</dbReference>
<evidence type="ECO:0000256" key="5">
    <source>
        <dbReference type="SAM" id="MobiDB-lite"/>
    </source>
</evidence>
<comment type="subcellular location">
    <subcellularLocation>
        <location evidence="1">Membrane</location>
        <topology evidence="1">Multi-pass membrane protein</topology>
    </subcellularLocation>
</comment>
<evidence type="ECO:0000256" key="2">
    <source>
        <dbReference type="ARBA" id="ARBA00022692"/>
    </source>
</evidence>
<feature type="transmembrane region" description="Helical" evidence="6">
    <location>
        <begin position="66"/>
        <end position="88"/>
    </location>
</feature>
<gene>
    <name evidence="7" type="ORF">GOMPHAMPRED_003403</name>
</gene>